<name>A0A9X8UKE7_9FIRM</name>
<dbReference type="Gene3D" id="3.40.640.10">
    <property type="entry name" value="Type I PLP-dependent aspartate aminotransferase-like (Major domain)"/>
    <property type="match status" value="1"/>
</dbReference>
<reference evidence="4 5" key="1">
    <citation type="submission" date="2019-03" db="EMBL/GenBank/DDBJ databases">
        <title>Genomic Encyclopedia of Type Strains, Phase IV (KMG-IV): sequencing the most valuable type-strain genomes for metagenomic binning, comparative biology and taxonomic classification.</title>
        <authorList>
            <person name="Goeker M."/>
        </authorList>
    </citation>
    <scope>NUCLEOTIDE SEQUENCE [LARGE SCALE GENOMIC DNA]</scope>
    <source>
        <strain evidence="4 5">DSM 100433</strain>
    </source>
</reference>
<evidence type="ECO:0000256" key="2">
    <source>
        <dbReference type="PIRSR" id="PIRSR000390-2"/>
    </source>
</evidence>
<keyword evidence="5" id="KW-1185">Reference proteome</keyword>
<feature type="modified residue" description="N6-(pyridoxal phosphate)lysine" evidence="2">
    <location>
        <position position="181"/>
    </location>
</feature>
<gene>
    <name evidence="4" type="ORF">EDD78_102179</name>
</gene>
<dbReference type="Pfam" id="PF01041">
    <property type="entry name" value="DegT_DnrJ_EryC1"/>
    <property type="match status" value="1"/>
</dbReference>
<dbReference type="SUPFAM" id="SSF53383">
    <property type="entry name" value="PLP-dependent transferases"/>
    <property type="match status" value="1"/>
</dbReference>
<dbReference type="GO" id="GO:0000271">
    <property type="term" value="P:polysaccharide biosynthetic process"/>
    <property type="evidence" value="ECO:0007669"/>
    <property type="project" value="TreeGrafter"/>
</dbReference>
<feature type="active site" description="Proton acceptor" evidence="1">
    <location>
        <position position="181"/>
    </location>
</feature>
<dbReference type="AlphaFoldDB" id="A0A9X8UKE7"/>
<evidence type="ECO:0000313" key="5">
    <source>
        <dbReference type="Proteomes" id="UP000294682"/>
    </source>
</evidence>
<comment type="similarity">
    <text evidence="3">Belongs to the DegT/DnrJ/EryC1 family.</text>
</comment>
<dbReference type="CDD" id="cd00616">
    <property type="entry name" value="AHBA_syn"/>
    <property type="match status" value="1"/>
</dbReference>
<dbReference type="PANTHER" id="PTHR30244">
    <property type="entry name" value="TRANSAMINASE"/>
    <property type="match status" value="1"/>
</dbReference>
<dbReference type="EMBL" id="SLUK01000002">
    <property type="protein sequence ID" value="TCL44556.1"/>
    <property type="molecule type" value="Genomic_DNA"/>
</dbReference>
<dbReference type="Gene3D" id="3.90.1150.10">
    <property type="entry name" value="Aspartate Aminotransferase, domain 1"/>
    <property type="match status" value="1"/>
</dbReference>
<dbReference type="PANTHER" id="PTHR30244:SF34">
    <property type="entry name" value="DTDP-4-AMINO-4,6-DIDEOXYGALACTOSE TRANSAMINASE"/>
    <property type="match status" value="1"/>
</dbReference>
<dbReference type="InterPro" id="IPR015422">
    <property type="entry name" value="PyrdxlP-dep_Trfase_small"/>
</dbReference>
<dbReference type="GO" id="GO:0019180">
    <property type="term" value="F:dTDP-4-amino-4,6-dideoxygalactose transaminase activity"/>
    <property type="evidence" value="ECO:0007669"/>
    <property type="project" value="TreeGrafter"/>
</dbReference>
<evidence type="ECO:0000256" key="1">
    <source>
        <dbReference type="PIRSR" id="PIRSR000390-1"/>
    </source>
</evidence>
<sequence>MPISFYSRFRSPHERELIEDCLMGPMASDGDCAARVQGLFQSRLHTNLPFLTPSCTHALELALGVLHLKSGDEVILPSYNFPSAGNAVLLAGGTPVLCDVDPDTQNLDIDDMQRRITPRTRAVITVHYGAVSCDMDRLVRLANEAGLILIEDAAQAVGAFYKGRHLGTIGDFGAYSFHSTKNISCGEGGALTCAEKYRQQAELYRECGTNRSGYLRGESGRYAWTSRGSSLILSEWCACLLYAQLLSLEEITSRRLELCEAYRQALLPLEESGRLRLMSVPPDCSSNGHLFYVRFDGPGTLGRVQNRLHSQGIDARTHYVPLHMSPMGHALGYRDDDLPASRRAYETLLRLPVHPNLSVGEAQQVAQVLAHAL</sequence>
<dbReference type="GO" id="GO:0030170">
    <property type="term" value="F:pyridoxal phosphate binding"/>
    <property type="evidence" value="ECO:0007669"/>
    <property type="project" value="TreeGrafter"/>
</dbReference>
<organism evidence="4 5">
    <name type="scientific">Harryflintia acetispora</name>
    <dbReference type="NCBI Taxonomy" id="1849041"/>
    <lineage>
        <taxon>Bacteria</taxon>
        <taxon>Bacillati</taxon>
        <taxon>Bacillota</taxon>
        <taxon>Clostridia</taxon>
        <taxon>Eubacteriales</taxon>
        <taxon>Oscillospiraceae</taxon>
        <taxon>Harryflintia</taxon>
    </lineage>
</organism>
<dbReference type="InterPro" id="IPR000653">
    <property type="entry name" value="DegT/StrS_aminotransferase"/>
</dbReference>
<dbReference type="Proteomes" id="UP000294682">
    <property type="component" value="Unassembled WGS sequence"/>
</dbReference>
<dbReference type="RefSeq" id="WP_132084122.1">
    <property type="nucleotide sequence ID" value="NZ_SLUK01000002.1"/>
</dbReference>
<dbReference type="InterPro" id="IPR015421">
    <property type="entry name" value="PyrdxlP-dep_Trfase_major"/>
</dbReference>
<evidence type="ECO:0000313" key="4">
    <source>
        <dbReference type="EMBL" id="TCL44556.1"/>
    </source>
</evidence>
<protein>
    <submittedName>
        <fullName evidence="4">dTDP-4-amino-4,6-dideoxygalactose transaminase</fullName>
    </submittedName>
</protein>
<keyword evidence="2 3" id="KW-0663">Pyridoxal phosphate</keyword>
<dbReference type="InterPro" id="IPR015424">
    <property type="entry name" value="PyrdxlP-dep_Trfase"/>
</dbReference>
<proteinExistence type="inferred from homology"/>
<evidence type="ECO:0000256" key="3">
    <source>
        <dbReference type="RuleBase" id="RU004508"/>
    </source>
</evidence>
<accession>A0A9X8UKE7</accession>
<dbReference type="NCBIfam" id="NF008687">
    <property type="entry name" value="PRK11706.1"/>
    <property type="match status" value="1"/>
</dbReference>
<dbReference type="PIRSF" id="PIRSF000390">
    <property type="entry name" value="PLP_StrS"/>
    <property type="match status" value="1"/>
</dbReference>
<comment type="caution">
    <text evidence="4">The sequence shown here is derived from an EMBL/GenBank/DDBJ whole genome shotgun (WGS) entry which is preliminary data.</text>
</comment>